<evidence type="ECO:0000256" key="5">
    <source>
        <dbReference type="ARBA" id="ARBA00022777"/>
    </source>
</evidence>
<protein>
    <recommendedName>
        <fullName evidence="2">histidine kinase</fullName>
        <ecNumber evidence="2">2.7.13.3</ecNumber>
    </recommendedName>
</protein>
<evidence type="ECO:0000256" key="2">
    <source>
        <dbReference type="ARBA" id="ARBA00012438"/>
    </source>
</evidence>
<evidence type="ECO:0000259" key="7">
    <source>
        <dbReference type="PROSITE" id="PS50112"/>
    </source>
</evidence>
<dbReference type="PANTHER" id="PTHR43304">
    <property type="entry name" value="PHYTOCHROME-LIKE PROTEIN CPH1"/>
    <property type="match status" value="1"/>
</dbReference>
<evidence type="ECO:0000313" key="9">
    <source>
        <dbReference type="Proteomes" id="UP001155280"/>
    </source>
</evidence>
<comment type="caution">
    <text evidence="8">The sequence shown here is derived from an EMBL/GenBank/DDBJ whole genome shotgun (WGS) entry which is preliminary data.</text>
</comment>
<dbReference type="PANTHER" id="PTHR43304:SF1">
    <property type="entry name" value="PAC DOMAIN-CONTAINING PROTEIN"/>
    <property type="match status" value="1"/>
</dbReference>
<dbReference type="EC" id="2.7.13.3" evidence="2"/>
<reference evidence="8" key="1">
    <citation type="submission" date="2022-07" db="EMBL/GenBank/DDBJ databases">
        <title>Gramela sediminis sp. nov., isolated from deep-sea sediment of the Indian Ocean.</title>
        <authorList>
            <person name="Shi H."/>
        </authorList>
    </citation>
    <scope>NUCLEOTIDE SEQUENCE</scope>
    <source>
        <strain evidence="8">GC03-9</strain>
    </source>
</reference>
<evidence type="ECO:0000256" key="6">
    <source>
        <dbReference type="SAM" id="Coils"/>
    </source>
</evidence>
<keyword evidence="4" id="KW-0808">Transferase</keyword>
<dbReference type="InterPro" id="IPR036097">
    <property type="entry name" value="HisK_dim/P_sf"/>
</dbReference>
<keyword evidence="6" id="KW-0175">Coiled coil</keyword>
<dbReference type="SUPFAM" id="SSF47384">
    <property type="entry name" value="Homodimeric domain of signal transducing histidine kinase"/>
    <property type="match status" value="1"/>
</dbReference>
<dbReference type="EMBL" id="JANCNS010000003">
    <property type="protein sequence ID" value="MCP9200878.1"/>
    <property type="molecule type" value="Genomic_DNA"/>
</dbReference>
<dbReference type="InterPro" id="IPR000014">
    <property type="entry name" value="PAS"/>
</dbReference>
<dbReference type="GO" id="GO:0006355">
    <property type="term" value="P:regulation of DNA-templated transcription"/>
    <property type="evidence" value="ECO:0007669"/>
    <property type="project" value="InterPro"/>
</dbReference>
<evidence type="ECO:0000313" key="8">
    <source>
        <dbReference type="EMBL" id="MCP9200878.1"/>
    </source>
</evidence>
<dbReference type="InterPro" id="IPR013767">
    <property type="entry name" value="PAS_fold"/>
</dbReference>
<proteinExistence type="predicted"/>
<keyword evidence="5" id="KW-0418">Kinase</keyword>
<dbReference type="RefSeq" id="WP_241552554.1">
    <property type="nucleotide sequence ID" value="NZ_JANCNS010000003.1"/>
</dbReference>
<dbReference type="InterPro" id="IPR035965">
    <property type="entry name" value="PAS-like_dom_sf"/>
</dbReference>
<accession>A0A9X2KYS9</accession>
<dbReference type="GO" id="GO:0000155">
    <property type="term" value="F:phosphorelay sensor kinase activity"/>
    <property type="evidence" value="ECO:0007669"/>
    <property type="project" value="InterPro"/>
</dbReference>
<organism evidence="8 9">
    <name type="scientific">Christiangramia oceanisediminis</name>
    <dbReference type="NCBI Taxonomy" id="2920386"/>
    <lineage>
        <taxon>Bacteria</taxon>
        <taxon>Pseudomonadati</taxon>
        <taxon>Bacteroidota</taxon>
        <taxon>Flavobacteriia</taxon>
        <taxon>Flavobacteriales</taxon>
        <taxon>Flavobacteriaceae</taxon>
        <taxon>Christiangramia</taxon>
    </lineage>
</organism>
<comment type="catalytic activity">
    <reaction evidence="1">
        <text>ATP + protein L-histidine = ADP + protein N-phospho-L-histidine.</text>
        <dbReference type="EC" id="2.7.13.3"/>
    </reaction>
</comment>
<dbReference type="AlphaFoldDB" id="A0A9X2KYS9"/>
<feature type="coiled-coil region" evidence="6">
    <location>
        <begin position="548"/>
        <end position="578"/>
    </location>
</feature>
<dbReference type="InterPro" id="IPR013655">
    <property type="entry name" value="PAS_fold_3"/>
</dbReference>
<dbReference type="Proteomes" id="UP001155280">
    <property type="component" value="Unassembled WGS sequence"/>
</dbReference>
<sequence length="579" mass="67076">MDLNQTRLGVMGKSPQYLEKLIQALANLNIPEKNILKFPEFLPLANSDLSLVFVVIHELDPTDETLDAIESLLSIYPNLVIVHPKSIDLNQTYHDLGVRHSIFLDEINPYSVHKCLRYSSKREKRSPLDQPDSDHNPFRTSGYSGKWEFDLLSKNISWDETINKLFHIAPTSGQIPLEIWKSMVHPEDRIKLETQLEKAILNHTVFDSAFRINSKGENYRYFHIKAVVNRDRFKRPLKLVGSIQETTSTEKKREKLLNTLKEKREILDSICTGFCTIDRNWKITDWNNAAVHITGIKKSSAIGEDLRLSFQLDSDEFFSEKVSSCFHSMKPVHFEHYQPLFKKWLDYSIRIKKDKLLVFFRDITSEKEKEIELQALRRLQNDVINSTSGHIWAVDQNFNLMLANDSFFQDMKKISVIPYGIGSKVGSQLNGSSDFSAKSRKKWYRAYKKALNGESMKMKSEVSLRNKRKKHYQVIMSPIRSDARDNQKITGVACFSSDITTRVRQVKALKAKNRKLKEIAWMHSHLLRAPVTKILGLIDIIQQSWHSKEELNRLLHFLKEASQELDELTKKITAASEKS</sequence>
<name>A0A9X2KYS9_9FLAO</name>
<keyword evidence="9" id="KW-1185">Reference proteome</keyword>
<dbReference type="InterPro" id="IPR052162">
    <property type="entry name" value="Sensor_kinase/Photoreceptor"/>
</dbReference>
<dbReference type="Gene3D" id="1.10.287.130">
    <property type="match status" value="1"/>
</dbReference>
<dbReference type="CDD" id="cd00130">
    <property type="entry name" value="PAS"/>
    <property type="match status" value="1"/>
</dbReference>
<evidence type="ECO:0000256" key="4">
    <source>
        <dbReference type="ARBA" id="ARBA00022679"/>
    </source>
</evidence>
<keyword evidence="3" id="KW-0597">Phosphoprotein</keyword>
<dbReference type="Gene3D" id="3.30.450.20">
    <property type="entry name" value="PAS domain"/>
    <property type="match status" value="3"/>
</dbReference>
<dbReference type="PROSITE" id="PS50112">
    <property type="entry name" value="PAS"/>
    <property type="match status" value="1"/>
</dbReference>
<dbReference type="SMART" id="SM00091">
    <property type="entry name" value="PAS"/>
    <property type="match status" value="1"/>
</dbReference>
<dbReference type="SUPFAM" id="SSF55785">
    <property type="entry name" value="PYP-like sensor domain (PAS domain)"/>
    <property type="match status" value="3"/>
</dbReference>
<evidence type="ECO:0000256" key="1">
    <source>
        <dbReference type="ARBA" id="ARBA00000085"/>
    </source>
</evidence>
<feature type="domain" description="PAS" evidence="7">
    <location>
        <begin position="259"/>
        <end position="306"/>
    </location>
</feature>
<evidence type="ECO:0000256" key="3">
    <source>
        <dbReference type="ARBA" id="ARBA00022553"/>
    </source>
</evidence>
<gene>
    <name evidence="8" type="ORF">MKO06_13235</name>
</gene>
<dbReference type="Pfam" id="PF00989">
    <property type="entry name" value="PAS"/>
    <property type="match status" value="1"/>
</dbReference>
<dbReference type="Pfam" id="PF08447">
    <property type="entry name" value="PAS_3"/>
    <property type="match status" value="1"/>
</dbReference>